<comment type="caution">
    <text evidence="9">The sequence shown here is derived from an EMBL/GenBank/DDBJ whole genome shotgun (WGS) entry which is preliminary data.</text>
</comment>
<dbReference type="Gene3D" id="3.30.420.10">
    <property type="entry name" value="Ribonuclease H-like superfamily/Ribonuclease H"/>
    <property type="match status" value="1"/>
</dbReference>
<evidence type="ECO:0000259" key="8">
    <source>
        <dbReference type="PROSITE" id="PS50994"/>
    </source>
</evidence>
<evidence type="ECO:0008006" key="11">
    <source>
        <dbReference type="Google" id="ProtNLM"/>
    </source>
</evidence>
<keyword evidence="5" id="KW-0862">Zinc</keyword>
<dbReference type="InterPro" id="IPR001584">
    <property type="entry name" value="Integrase_cat-core"/>
</dbReference>
<gene>
    <name evidence="9" type="ORF">OSB04_011721</name>
</gene>
<dbReference type="InterPro" id="IPR057670">
    <property type="entry name" value="SH3_retrovirus"/>
</dbReference>
<evidence type="ECO:0000259" key="7">
    <source>
        <dbReference type="PROSITE" id="PS50158"/>
    </source>
</evidence>
<dbReference type="GO" id="GO:0015074">
    <property type="term" value="P:DNA integration"/>
    <property type="evidence" value="ECO:0007669"/>
    <property type="project" value="InterPro"/>
</dbReference>
<evidence type="ECO:0000256" key="5">
    <source>
        <dbReference type="PROSITE-ProRule" id="PRU00047"/>
    </source>
</evidence>
<dbReference type="InterPro" id="IPR036875">
    <property type="entry name" value="Znf_CCHC_sf"/>
</dbReference>
<dbReference type="PROSITE" id="PS50994">
    <property type="entry name" value="INTEGRASE"/>
    <property type="match status" value="1"/>
</dbReference>
<keyword evidence="5" id="KW-0863">Zinc-finger</keyword>
<dbReference type="Pfam" id="PF13976">
    <property type="entry name" value="gag_pre-integrs"/>
    <property type="match status" value="1"/>
</dbReference>
<evidence type="ECO:0000313" key="10">
    <source>
        <dbReference type="Proteomes" id="UP001172457"/>
    </source>
</evidence>
<dbReference type="SUPFAM" id="SSF57756">
    <property type="entry name" value="Retrovirus zinc finger-like domains"/>
    <property type="match status" value="1"/>
</dbReference>
<keyword evidence="10" id="KW-1185">Reference proteome</keyword>
<dbReference type="InterPro" id="IPR001878">
    <property type="entry name" value="Znf_CCHC"/>
</dbReference>
<dbReference type="InterPro" id="IPR012337">
    <property type="entry name" value="RNaseH-like_sf"/>
</dbReference>
<dbReference type="Pfam" id="PF14223">
    <property type="entry name" value="Retrotran_gag_2"/>
    <property type="match status" value="1"/>
</dbReference>
<dbReference type="SUPFAM" id="SSF56672">
    <property type="entry name" value="DNA/RNA polymerases"/>
    <property type="match status" value="1"/>
</dbReference>
<keyword evidence="2" id="KW-0479">Metal-binding</keyword>
<feature type="region of interest" description="Disordered" evidence="6">
    <location>
        <begin position="235"/>
        <end position="273"/>
    </location>
</feature>
<feature type="domain" description="CCHC-type" evidence="7">
    <location>
        <begin position="278"/>
        <end position="293"/>
    </location>
</feature>
<evidence type="ECO:0000256" key="3">
    <source>
        <dbReference type="ARBA" id="ARBA00022750"/>
    </source>
</evidence>
<dbReference type="PROSITE" id="PS50158">
    <property type="entry name" value="ZF_CCHC"/>
    <property type="match status" value="1"/>
</dbReference>
<evidence type="ECO:0000256" key="6">
    <source>
        <dbReference type="SAM" id="MobiDB-lite"/>
    </source>
</evidence>
<dbReference type="Pfam" id="PF25597">
    <property type="entry name" value="SH3_retrovirus"/>
    <property type="match status" value="1"/>
</dbReference>
<sequence length="1268" mass="143837">MTYDFEPVARNTVFGKKIDVVGMSTSSTPPFTLQTQGSNYLDWLRTLRIVLRYEQKEYVIDTPIPAEPRAGAIQVVRDAYAKHKKESNEVACLMLAAMTPDLQNILDGHGAHDMANLLKEMFQQQAAQERFHTMRTLLTTRLKEGEDVSKHVLRLKMYVAQLEKLGFSRVNYEMVATIVLRSLTSAYEQFVINYTMHGMDKTIMELHGMLKNVEENMAKHKPSTSSTIPVLAIKEGGVKKKRRSTSKGKGKAPAAAPKPKGKEKVTSAPKATPKDATCYHCGEKGHFRSTCQKFLDELKKLKAKGVGPQGCAFHICTNVKGLRESRKLKQGELELSMIDKHIVDVERIGSYKLTFPSGYSILVLNCCYAPTMDRNIISFHALYDNGYDFLINNGVISIYKDLVFIFKAYPCRGVYETKISFNNNSVMNVDSSKSSRDLDKMSLWHNRLGHINKTRITKLQANGILEAFDHGSNVECKSCLKGKMTKAPFTGSGEQGKDLLHLVHTDVCGPFRSCTRDNARYFVTFTDDFSRYGYVYLIRHKSETFEIFMIFHNEVENQLGKIIKILRSDRGGENCGIISQLTPPGTPQHNGVVERRNRTFLDMVRSVMSRATLPIRFWGYALETAARILNLIPTKKVPKTPYEMWFGETPSLKYLRIWGCEAHVKRDTQDKLESRSEKVIFIGYPATSYGYIFYKPSENKVFVSCGAKFLEMNMLSKEDSGSLVDLEEIQDSTEPLVDTSEPRPNNIKENDIVPLGPRRSGRVHHLPERYSLYISENGEQMVVQDEPTSYQEAMTGPESVKWKEAVESEMQSMHDNQELVDLIPGCKTICHKWVFKKKTDVHGNVHTFKARLVAKGFTQTHGVDYEETFSPVAMIKSIRILLAIVAFYDYEILQMDVKTTFLNGKLTEDVYMTQPEGFKPPQHPDKVCKLQRSIYGLKQASRSWNLCFDEKVKTFGFTKSEDEPCVYVRTSGRNMVFLVLYVDDILLIGNDVLTLTEVKNWLGKCFAMKDLGEASYVLGIRIYHDRLKRLIGLSQNTYIDKVLNKSKMDESKKGFIPMAQCPSSFEELEEMKIVPYASAVGSIMYGMLCTRPDLSCALSMTSRYQSNPGKAHWTAVKNILKYLRRTKDMFLVFGGESELIVKGYTDASFQTDRDDSCSQSGFVFLWKSSKQETVADATTKAEYIAASDAVKEAVWMKKFIKDLGVVPSIELPIEIFCDNEGAVALAQEPRSHKRTRHIHRKYHYIREVVASGEVVINRVHTDANLASL</sequence>
<dbReference type="AlphaFoldDB" id="A0AA38WD84"/>
<evidence type="ECO:0000313" key="9">
    <source>
        <dbReference type="EMBL" id="KAJ9557107.1"/>
    </source>
</evidence>
<dbReference type="GO" id="GO:0004190">
    <property type="term" value="F:aspartic-type endopeptidase activity"/>
    <property type="evidence" value="ECO:0007669"/>
    <property type="project" value="UniProtKB-KW"/>
</dbReference>
<dbReference type="InterPro" id="IPR039537">
    <property type="entry name" value="Retrotran_Ty1/copia-like"/>
</dbReference>
<feature type="domain" description="Integrase catalytic" evidence="8">
    <location>
        <begin position="484"/>
        <end position="649"/>
    </location>
</feature>
<dbReference type="PANTHER" id="PTHR42648">
    <property type="entry name" value="TRANSPOSASE, PUTATIVE-RELATED"/>
    <property type="match status" value="1"/>
</dbReference>
<reference evidence="9" key="1">
    <citation type="submission" date="2023-03" db="EMBL/GenBank/DDBJ databases">
        <title>Chromosome-scale reference genome and RAD-based genetic map of yellow starthistle (Centaurea solstitialis) reveal putative structural variation and QTLs associated with invader traits.</title>
        <authorList>
            <person name="Reatini B."/>
            <person name="Cang F.A."/>
            <person name="Jiang Q."/>
            <person name="Mckibben M.T.W."/>
            <person name="Barker M.S."/>
            <person name="Rieseberg L.H."/>
            <person name="Dlugosch K.M."/>
        </authorList>
    </citation>
    <scope>NUCLEOTIDE SEQUENCE</scope>
    <source>
        <strain evidence="9">CAN-66</strain>
        <tissue evidence="9">Leaf</tissue>
    </source>
</reference>
<dbReference type="InterPro" id="IPR036397">
    <property type="entry name" value="RNaseH_sf"/>
</dbReference>
<evidence type="ECO:0000256" key="4">
    <source>
        <dbReference type="ARBA" id="ARBA00022801"/>
    </source>
</evidence>
<evidence type="ECO:0000256" key="2">
    <source>
        <dbReference type="ARBA" id="ARBA00022723"/>
    </source>
</evidence>
<dbReference type="EMBL" id="JARYMX010000003">
    <property type="protein sequence ID" value="KAJ9557107.1"/>
    <property type="molecule type" value="Genomic_DNA"/>
</dbReference>
<organism evidence="9 10">
    <name type="scientific">Centaurea solstitialis</name>
    <name type="common">yellow star-thistle</name>
    <dbReference type="NCBI Taxonomy" id="347529"/>
    <lineage>
        <taxon>Eukaryota</taxon>
        <taxon>Viridiplantae</taxon>
        <taxon>Streptophyta</taxon>
        <taxon>Embryophyta</taxon>
        <taxon>Tracheophyta</taxon>
        <taxon>Spermatophyta</taxon>
        <taxon>Magnoliopsida</taxon>
        <taxon>eudicotyledons</taxon>
        <taxon>Gunneridae</taxon>
        <taxon>Pentapetalae</taxon>
        <taxon>asterids</taxon>
        <taxon>campanulids</taxon>
        <taxon>Asterales</taxon>
        <taxon>Asteraceae</taxon>
        <taxon>Carduoideae</taxon>
        <taxon>Cardueae</taxon>
        <taxon>Centaureinae</taxon>
        <taxon>Centaurea</taxon>
    </lineage>
</organism>
<feature type="region of interest" description="Disordered" evidence="6">
    <location>
        <begin position="734"/>
        <end position="760"/>
    </location>
</feature>
<dbReference type="GO" id="GO:0006508">
    <property type="term" value="P:proteolysis"/>
    <property type="evidence" value="ECO:0007669"/>
    <property type="project" value="UniProtKB-KW"/>
</dbReference>
<dbReference type="Proteomes" id="UP001172457">
    <property type="component" value="Chromosome 3"/>
</dbReference>
<dbReference type="GO" id="GO:0008270">
    <property type="term" value="F:zinc ion binding"/>
    <property type="evidence" value="ECO:0007669"/>
    <property type="project" value="UniProtKB-KW"/>
</dbReference>
<dbReference type="CDD" id="cd09272">
    <property type="entry name" value="RNase_HI_RT_Ty1"/>
    <property type="match status" value="1"/>
</dbReference>
<protein>
    <recommendedName>
        <fullName evidence="11">Polyprotein</fullName>
    </recommendedName>
</protein>
<dbReference type="InterPro" id="IPR025724">
    <property type="entry name" value="GAG-pre-integrase_dom"/>
</dbReference>
<dbReference type="PANTHER" id="PTHR42648:SF27">
    <property type="entry name" value="RNA-DIRECTED DNA POLYMERASE"/>
    <property type="match status" value="1"/>
</dbReference>
<feature type="compositionally biased region" description="Basic residues" evidence="6">
    <location>
        <begin position="239"/>
        <end position="250"/>
    </location>
</feature>
<accession>A0AA38WD84</accession>
<dbReference type="InterPro" id="IPR043502">
    <property type="entry name" value="DNA/RNA_pol_sf"/>
</dbReference>
<dbReference type="InterPro" id="IPR054722">
    <property type="entry name" value="PolX-like_BBD"/>
</dbReference>
<name>A0AA38WD84_9ASTR</name>
<keyword evidence="4" id="KW-0378">Hydrolase</keyword>
<keyword evidence="1" id="KW-0645">Protease</keyword>
<dbReference type="SUPFAM" id="SSF53098">
    <property type="entry name" value="Ribonuclease H-like"/>
    <property type="match status" value="1"/>
</dbReference>
<dbReference type="Pfam" id="PF22936">
    <property type="entry name" value="Pol_BBD"/>
    <property type="match status" value="1"/>
</dbReference>
<keyword evidence="3" id="KW-0064">Aspartyl protease</keyword>
<proteinExistence type="predicted"/>
<dbReference type="GO" id="GO:0003676">
    <property type="term" value="F:nucleic acid binding"/>
    <property type="evidence" value="ECO:0007669"/>
    <property type="project" value="InterPro"/>
</dbReference>
<dbReference type="InterPro" id="IPR013103">
    <property type="entry name" value="RVT_2"/>
</dbReference>
<dbReference type="Pfam" id="PF07727">
    <property type="entry name" value="RVT_2"/>
    <property type="match status" value="1"/>
</dbReference>
<evidence type="ECO:0000256" key="1">
    <source>
        <dbReference type="ARBA" id="ARBA00022670"/>
    </source>
</evidence>